<reference evidence="9 10" key="1">
    <citation type="submission" date="2016-06" db="EMBL/GenBank/DDBJ databases">
        <title>Domibacillus iocasae genome sequencing.</title>
        <authorList>
            <person name="Verma A."/>
            <person name="Pal Y."/>
            <person name="Ojha A.K."/>
            <person name="Krishnamurthi S."/>
        </authorList>
    </citation>
    <scope>NUCLEOTIDE SEQUENCE [LARGE SCALE GENOMIC DNA]</scope>
    <source>
        <strain evidence="9 10">DSM 29979</strain>
    </source>
</reference>
<accession>A0A1E7DPE8</accession>
<dbReference type="PANTHER" id="PTHR32309">
    <property type="entry name" value="TYROSINE-PROTEIN KINASE"/>
    <property type="match status" value="1"/>
</dbReference>
<dbReference type="STRING" id="1714016.BA724_06630"/>
<dbReference type="Proteomes" id="UP000095658">
    <property type="component" value="Unassembled WGS sequence"/>
</dbReference>
<dbReference type="GO" id="GO:0004713">
    <property type="term" value="F:protein tyrosine kinase activity"/>
    <property type="evidence" value="ECO:0007669"/>
    <property type="project" value="TreeGrafter"/>
</dbReference>
<evidence type="ECO:0000313" key="10">
    <source>
        <dbReference type="Proteomes" id="UP000095658"/>
    </source>
</evidence>
<evidence type="ECO:0000256" key="2">
    <source>
        <dbReference type="ARBA" id="ARBA00006683"/>
    </source>
</evidence>
<name>A0A1E7DPE8_9BACI</name>
<comment type="subcellular location">
    <subcellularLocation>
        <location evidence="1">Cell membrane</location>
        <topology evidence="1">Multi-pass membrane protein</topology>
    </subcellularLocation>
</comment>
<organism evidence="9 10">
    <name type="scientific">Domibacillus iocasae</name>
    <dbReference type="NCBI Taxonomy" id="1714016"/>
    <lineage>
        <taxon>Bacteria</taxon>
        <taxon>Bacillati</taxon>
        <taxon>Bacillota</taxon>
        <taxon>Bacilli</taxon>
        <taxon>Bacillales</taxon>
        <taxon>Bacillaceae</taxon>
        <taxon>Domibacillus</taxon>
    </lineage>
</organism>
<evidence type="ECO:0000313" key="9">
    <source>
        <dbReference type="EMBL" id="OES44933.1"/>
    </source>
</evidence>
<keyword evidence="3" id="KW-1003">Cell membrane</keyword>
<dbReference type="GO" id="GO:0005886">
    <property type="term" value="C:plasma membrane"/>
    <property type="evidence" value="ECO:0007669"/>
    <property type="project" value="UniProtKB-SubCell"/>
</dbReference>
<dbReference type="RefSeq" id="WP_069938555.1">
    <property type="nucleotide sequence ID" value="NZ_MAMP01000021.1"/>
</dbReference>
<keyword evidence="10" id="KW-1185">Reference proteome</keyword>
<evidence type="ECO:0000259" key="8">
    <source>
        <dbReference type="Pfam" id="PF02706"/>
    </source>
</evidence>
<sequence length="314" mass="34809">MEETIELRELIDIVLKGKWIIIICIITAVLLSATVSFFVMNPAYESKATVSINNGLVAGAAPQPTDFYFNEVITPAAYIERIKSAQIIEQAIQKSGLEQYTVTGVQGNIAVENTANTNLVNVTMKAGSPADAKALLDAVLVTMQDSLLTEIQGRIQEDIKYYAAQSEAEKQNLEVLLKQYRQQAEVLNLPKSLLLDAVISYNNQYILNFDQDRLSEMTDISEQDLIGLNEVSNEVKTTASVYRDYSNKERQLSAFSEVFRVDNKLLTISGPVENEGPISPQPLLNIAIALVIGLIAGTGIVFFRHYWKNSGQQR</sequence>
<comment type="caution">
    <text evidence="9">The sequence shown here is derived from an EMBL/GenBank/DDBJ whole genome shotgun (WGS) entry which is preliminary data.</text>
</comment>
<dbReference type="InterPro" id="IPR050445">
    <property type="entry name" value="Bact_polysacc_biosynth/exp"/>
</dbReference>
<keyword evidence="6 7" id="KW-0472">Membrane</keyword>
<comment type="similarity">
    <text evidence="2">Belongs to the CpsC/CapA family.</text>
</comment>
<feature type="domain" description="Polysaccharide chain length determinant N-terminal" evidence="8">
    <location>
        <begin position="3"/>
        <end position="94"/>
    </location>
</feature>
<evidence type="ECO:0000256" key="1">
    <source>
        <dbReference type="ARBA" id="ARBA00004651"/>
    </source>
</evidence>
<gene>
    <name evidence="9" type="ORF">BA724_06630</name>
</gene>
<feature type="transmembrane region" description="Helical" evidence="7">
    <location>
        <begin position="283"/>
        <end position="307"/>
    </location>
</feature>
<feature type="transmembrane region" description="Helical" evidence="7">
    <location>
        <begin position="20"/>
        <end position="40"/>
    </location>
</feature>
<dbReference type="OrthoDB" id="2854392at2"/>
<evidence type="ECO:0000256" key="3">
    <source>
        <dbReference type="ARBA" id="ARBA00022475"/>
    </source>
</evidence>
<dbReference type="EMBL" id="MAMP01000021">
    <property type="protein sequence ID" value="OES44933.1"/>
    <property type="molecule type" value="Genomic_DNA"/>
</dbReference>
<dbReference type="PANTHER" id="PTHR32309:SF13">
    <property type="entry name" value="FERRIC ENTEROBACTIN TRANSPORT PROTEIN FEPE"/>
    <property type="match status" value="1"/>
</dbReference>
<keyword evidence="5 7" id="KW-1133">Transmembrane helix</keyword>
<keyword evidence="4 7" id="KW-0812">Transmembrane</keyword>
<dbReference type="InterPro" id="IPR003856">
    <property type="entry name" value="LPS_length_determ_N"/>
</dbReference>
<dbReference type="Pfam" id="PF02706">
    <property type="entry name" value="Wzz"/>
    <property type="match status" value="1"/>
</dbReference>
<evidence type="ECO:0000256" key="4">
    <source>
        <dbReference type="ARBA" id="ARBA00022692"/>
    </source>
</evidence>
<evidence type="ECO:0000256" key="6">
    <source>
        <dbReference type="ARBA" id="ARBA00023136"/>
    </source>
</evidence>
<protein>
    <recommendedName>
        <fullName evidence="8">Polysaccharide chain length determinant N-terminal domain-containing protein</fullName>
    </recommendedName>
</protein>
<evidence type="ECO:0000256" key="5">
    <source>
        <dbReference type="ARBA" id="ARBA00022989"/>
    </source>
</evidence>
<dbReference type="AlphaFoldDB" id="A0A1E7DPE8"/>
<evidence type="ECO:0000256" key="7">
    <source>
        <dbReference type="SAM" id="Phobius"/>
    </source>
</evidence>
<proteinExistence type="inferred from homology"/>